<dbReference type="InterPro" id="IPR037424">
    <property type="entry name" value="NocR_PBP2"/>
</dbReference>
<reference evidence="2 3" key="1">
    <citation type="submission" date="2024-01" db="EMBL/GenBank/DDBJ databases">
        <title>New evidence supports the origin of RcGTA from prophage.</title>
        <authorList>
            <person name="Xu Y."/>
            <person name="Liu B."/>
            <person name="Chen F."/>
        </authorList>
    </citation>
    <scope>NUCLEOTIDE SEQUENCE [LARGE SCALE GENOMIC DNA]</scope>
    <source>
        <strain evidence="2 3">CBW1107-2</strain>
    </source>
</reference>
<accession>A0ABV3WWC5</accession>
<dbReference type="PANTHER" id="PTHR30427:SF1">
    <property type="entry name" value="TRANSCRIPTIONAL ACTIVATOR PROTEIN LYSR"/>
    <property type="match status" value="1"/>
</dbReference>
<keyword evidence="3" id="KW-1185">Reference proteome</keyword>
<dbReference type="InterPro" id="IPR005119">
    <property type="entry name" value="LysR_subst-bd"/>
</dbReference>
<name>A0ABV3WWC5_9HYPH</name>
<gene>
    <name evidence="2" type="ORF">V1479_16720</name>
</gene>
<evidence type="ECO:0000259" key="1">
    <source>
        <dbReference type="Pfam" id="PF03466"/>
    </source>
</evidence>
<dbReference type="Gene3D" id="3.40.190.290">
    <property type="match status" value="1"/>
</dbReference>
<dbReference type="Pfam" id="PF03466">
    <property type="entry name" value="LysR_substrate"/>
    <property type="match status" value="1"/>
</dbReference>
<proteinExistence type="predicted"/>
<dbReference type="PANTHER" id="PTHR30427">
    <property type="entry name" value="TRANSCRIPTIONAL ACTIVATOR PROTEIN LYSR"/>
    <property type="match status" value="1"/>
</dbReference>
<comment type="caution">
    <text evidence="2">The sequence shown here is derived from an EMBL/GenBank/DDBJ whole genome shotgun (WGS) entry which is preliminary data.</text>
</comment>
<organism evidence="2 3">
    <name type="scientific">Neoaquamicrobium sediminum</name>
    <dbReference type="NCBI Taxonomy" id="1849104"/>
    <lineage>
        <taxon>Bacteria</taxon>
        <taxon>Pseudomonadati</taxon>
        <taxon>Pseudomonadota</taxon>
        <taxon>Alphaproteobacteria</taxon>
        <taxon>Hyphomicrobiales</taxon>
        <taxon>Phyllobacteriaceae</taxon>
        <taxon>Neoaquamicrobium</taxon>
    </lineage>
</organism>
<dbReference type="RefSeq" id="WP_368803954.1">
    <property type="nucleotide sequence ID" value="NZ_JAZHFV010000005.1"/>
</dbReference>
<sequence length="241" mass="26960">MSSLAEVENFADDLRNLRAGELRIATAASVGQTLIADTIAHFSAQHPKTRMLFYITSGVGHSVMTQQVDIGFSFLRFQHPLLHTQPLFYSRAVCIVPAGHRLAEKEVVSPEDLRDEQFISFMRDSRMRHIIDALFESRGVARQTQYDVYSSGEACALVERGVGVSIVEPLGVAYRQPPGIAVCRLEPAIHFTFNMLLPRFKKASQLTNQFVADLKGRIVQFGALEDPRGLREIKLAEDTEK</sequence>
<dbReference type="SUPFAM" id="SSF53850">
    <property type="entry name" value="Periplasmic binding protein-like II"/>
    <property type="match status" value="1"/>
</dbReference>
<evidence type="ECO:0000313" key="3">
    <source>
        <dbReference type="Proteomes" id="UP001559025"/>
    </source>
</evidence>
<dbReference type="EMBL" id="JAZHFV010000005">
    <property type="protein sequence ID" value="MEX4008955.1"/>
    <property type="molecule type" value="Genomic_DNA"/>
</dbReference>
<dbReference type="Proteomes" id="UP001559025">
    <property type="component" value="Unassembled WGS sequence"/>
</dbReference>
<evidence type="ECO:0000313" key="2">
    <source>
        <dbReference type="EMBL" id="MEX4008955.1"/>
    </source>
</evidence>
<dbReference type="CDD" id="cd08415">
    <property type="entry name" value="PBP2_LysR_opines_like"/>
    <property type="match status" value="1"/>
</dbReference>
<feature type="domain" description="LysR substrate-binding" evidence="1">
    <location>
        <begin position="17"/>
        <end position="215"/>
    </location>
</feature>
<protein>
    <submittedName>
        <fullName evidence="2">LysR substrate-binding domain-containing protein</fullName>
    </submittedName>
</protein>